<evidence type="ECO:0000256" key="1">
    <source>
        <dbReference type="SAM" id="Coils"/>
    </source>
</evidence>
<feature type="coiled-coil region" evidence="1">
    <location>
        <begin position="33"/>
        <end position="193"/>
    </location>
</feature>
<dbReference type="Proteomes" id="UP000001208">
    <property type="component" value="Chromosome"/>
</dbReference>
<evidence type="ECO:0000313" key="2">
    <source>
        <dbReference type="EMBL" id="ACF14564.1"/>
    </source>
</evidence>
<dbReference type="RefSeq" id="WP_012500647.1">
    <property type="nucleotide sequence ID" value="NC_011026.1"/>
</dbReference>
<name>B3QVG4_CHLT3</name>
<dbReference type="OrthoDB" id="9795058at2"/>
<dbReference type="eggNOG" id="COG1579">
    <property type="taxonomic scope" value="Bacteria"/>
</dbReference>
<gene>
    <name evidence="2" type="ordered locus">Ctha_2112</name>
</gene>
<organism evidence="2 3">
    <name type="scientific">Chloroherpeton thalassium (strain ATCC 35110 / GB-78)</name>
    <dbReference type="NCBI Taxonomy" id="517418"/>
    <lineage>
        <taxon>Bacteria</taxon>
        <taxon>Pseudomonadati</taxon>
        <taxon>Chlorobiota</taxon>
        <taxon>Chlorobiia</taxon>
        <taxon>Chlorobiales</taxon>
        <taxon>Chloroherpetonaceae</taxon>
        <taxon>Chloroherpeton</taxon>
    </lineage>
</organism>
<dbReference type="EMBL" id="CP001100">
    <property type="protein sequence ID" value="ACF14564.1"/>
    <property type="molecule type" value="Genomic_DNA"/>
</dbReference>
<accession>B3QVG4</accession>
<dbReference type="KEGG" id="cts:Ctha_2112"/>
<proteinExistence type="predicted"/>
<dbReference type="AlphaFoldDB" id="B3QVG4"/>
<evidence type="ECO:0000313" key="3">
    <source>
        <dbReference type="Proteomes" id="UP000001208"/>
    </source>
</evidence>
<reference evidence="2 3" key="1">
    <citation type="submission" date="2008-06" db="EMBL/GenBank/DDBJ databases">
        <title>Complete sequence of Chloroherpeton thalassium ATCC 35110.</title>
        <authorList>
            <consortium name="US DOE Joint Genome Institute"/>
            <person name="Lucas S."/>
            <person name="Copeland A."/>
            <person name="Lapidus A."/>
            <person name="Glavina del Rio T."/>
            <person name="Dalin E."/>
            <person name="Tice H."/>
            <person name="Bruce D."/>
            <person name="Goodwin L."/>
            <person name="Pitluck S."/>
            <person name="Schmutz J."/>
            <person name="Larimer F."/>
            <person name="Land M."/>
            <person name="Hauser L."/>
            <person name="Kyrpides N."/>
            <person name="Mikhailova N."/>
            <person name="Liu Z."/>
            <person name="Li T."/>
            <person name="Zhao F."/>
            <person name="Overmann J."/>
            <person name="Bryant D.A."/>
            <person name="Richardson P."/>
        </authorList>
    </citation>
    <scope>NUCLEOTIDE SEQUENCE [LARGE SCALE GENOMIC DNA]</scope>
    <source>
        <strain evidence="3">ATCC 35110 / GB-78</strain>
    </source>
</reference>
<keyword evidence="3" id="KW-1185">Reference proteome</keyword>
<sequence>MDHKKLKLIVRLQQLDDELDLILSEQKGLPEEIRDLEDDVASINRQLDQRKKLSDENDIRKKQLKAEVLSAMEKISKYKDSQSSARNNKEYDALSKQIEYEEQEIKKSEAQIRNIEEAAERKAALEERGRQMMEENRFDEISEDMMPMDILQTQLKDVTEELAHKKAELDSIIQETEDEVQEIEAKIERQRVIVEAEAKQILGKYDHLRNGGVHNAVVKLHRHACSGCNTRVPTNRHAFILQGGFYSCETCGRIVVHERLFEEALSMEA</sequence>
<evidence type="ECO:0008006" key="4">
    <source>
        <dbReference type="Google" id="ProtNLM"/>
    </source>
</evidence>
<dbReference type="HOGENOM" id="CLU_073076_2_0_10"/>
<dbReference type="STRING" id="517418.Ctha_2112"/>
<dbReference type="Gene3D" id="1.10.287.1490">
    <property type="match status" value="1"/>
</dbReference>
<protein>
    <recommendedName>
        <fullName evidence="4">C4-type zinc ribbon domain-containing protein</fullName>
    </recommendedName>
</protein>
<keyword evidence="1" id="KW-0175">Coiled coil</keyword>